<feature type="transmembrane region" description="Helical" evidence="1">
    <location>
        <begin position="162"/>
        <end position="187"/>
    </location>
</feature>
<feature type="transmembrane region" description="Helical" evidence="1">
    <location>
        <begin position="57"/>
        <end position="75"/>
    </location>
</feature>
<keyword evidence="1" id="KW-0812">Transmembrane</keyword>
<dbReference type="OrthoDB" id="2032240at2"/>
<keyword evidence="2" id="KW-0614">Plasmid</keyword>
<evidence type="ECO:0000313" key="3">
    <source>
        <dbReference type="Proteomes" id="UP000249579"/>
    </source>
</evidence>
<feature type="transmembrane region" description="Helical" evidence="1">
    <location>
        <begin position="100"/>
        <end position="124"/>
    </location>
</feature>
<evidence type="ECO:0000313" key="2">
    <source>
        <dbReference type="EMBL" id="RAK47683.1"/>
    </source>
</evidence>
<protein>
    <submittedName>
        <fullName evidence="2">Uncharacterized protein</fullName>
    </submittedName>
</protein>
<dbReference type="AlphaFoldDB" id="A0A327ZZB4"/>
<sequence length="241" mass="27707">MIRYIKGEIAKVRSENFIFVVLSLSLIPLIMNLINFFVNDSNLSIEDGLYFRFYNQFSMLLPIISCIIPSSIFYLEDKNNTYLNWLSYTNKKNSLFFSKYLLSFFIAFLIYLINFLIIVVLYIVNGEYDSLIYITISFLILNLFGWLMVIPLTTYVIIKTHNIVISISFGIAISLLSMIFIAAPFSYIIPSAFGYRVGLKFIDNDFYYHNVISSTVIGIVITLALLVIMSILSLKALKKAI</sequence>
<dbReference type="RefSeq" id="WP_111744482.1">
    <property type="nucleotide sequence ID" value="NZ_CM009973.1"/>
</dbReference>
<accession>A0A327ZZB4</accession>
<gene>
    <name evidence="2" type="ORF">BHX94_12570</name>
</gene>
<comment type="caution">
    <text evidence="2">The sequence shown here is derived from an EMBL/GenBank/DDBJ whole genome shotgun (WGS) entry which is preliminary data.</text>
</comment>
<dbReference type="Proteomes" id="UP000249579">
    <property type="component" value="Plasmid pZKMB2"/>
</dbReference>
<organism evidence="2 3">
    <name type="scientific">Macrococcoides bohemicum</name>
    <dbReference type="NCBI Taxonomy" id="1903056"/>
    <lineage>
        <taxon>Bacteria</taxon>
        <taxon>Bacillati</taxon>
        <taxon>Bacillota</taxon>
        <taxon>Bacilli</taxon>
        <taxon>Bacillales</taxon>
        <taxon>Staphylococcaceae</taxon>
        <taxon>Macrococcoides</taxon>
    </lineage>
</organism>
<evidence type="ECO:0000256" key="1">
    <source>
        <dbReference type="SAM" id="Phobius"/>
    </source>
</evidence>
<feature type="transmembrane region" description="Helical" evidence="1">
    <location>
        <begin position="207"/>
        <end position="232"/>
    </location>
</feature>
<keyword evidence="1" id="KW-0472">Membrane</keyword>
<dbReference type="EMBL" id="PZJG01000031">
    <property type="protein sequence ID" value="RAK47683.1"/>
    <property type="molecule type" value="Genomic_DNA"/>
</dbReference>
<proteinExistence type="predicted"/>
<dbReference type="Pfam" id="PF12730">
    <property type="entry name" value="ABC2_membrane_4"/>
    <property type="match status" value="1"/>
</dbReference>
<geneLocation type="plasmid" evidence="3">
    <name>pzkmb2</name>
</geneLocation>
<feature type="transmembrane region" description="Helical" evidence="1">
    <location>
        <begin position="130"/>
        <end position="150"/>
    </location>
</feature>
<reference evidence="2 3" key="1">
    <citation type="journal article" date="2018" name="Front. Microbiol.">
        <title>Description and Comparative Genomics of Macrococcus caseolyticus subsp. hominis subsp. nov., Macrococcus goetzii sp. nov., Macrococcus epidermidis sp. nov., and Macrococcus bohemicus sp. nov., Novel Macrococci From Human Clinical Material With Virulence Potential and Suspected Uptake of Foreign DNA by Natural Transformation.</title>
        <authorList>
            <person name="Maslanova I."/>
            <person name="Wertheimer Z."/>
            <person name="Sedlacek I."/>
            <person name="Svec P."/>
            <person name="Indrakova A."/>
            <person name="Kovarovic V."/>
            <person name="Schumann P."/>
            <person name="Sproer C."/>
            <person name="Kralova S."/>
            <person name="Sedo O."/>
            <person name="Kristofova L."/>
            <person name="Vrbovska V."/>
            <person name="Fuzik T."/>
            <person name="Petras P."/>
            <person name="Zdrahal Z."/>
            <person name="Ruzickova V."/>
            <person name="Doskar J."/>
            <person name="Pantucek R."/>
        </authorList>
    </citation>
    <scope>NUCLEOTIDE SEQUENCE [LARGE SCALE GENOMIC DNA]</scope>
    <source>
        <strain evidence="2 3">03/115</strain>
        <plasmid evidence="2">pZKMB2</plasmid>
    </source>
</reference>
<keyword evidence="1" id="KW-1133">Transmembrane helix</keyword>
<feature type="transmembrane region" description="Helical" evidence="1">
    <location>
        <begin position="16"/>
        <end position="37"/>
    </location>
</feature>
<name>A0A327ZZB4_9STAP</name>